<dbReference type="FunFam" id="3.60.130.10:FF:000003">
    <property type="entry name" value="Alpha-ketoglutarate-dependent taurine dioxygenase"/>
    <property type="match status" value="1"/>
</dbReference>
<name>A0A1X2G6A8_9FUNG</name>
<keyword evidence="3" id="KW-0223">Dioxygenase</keyword>
<keyword evidence="2" id="KW-0479">Metal-binding</keyword>
<keyword evidence="5" id="KW-0408">Iron</keyword>
<evidence type="ECO:0000256" key="4">
    <source>
        <dbReference type="ARBA" id="ARBA00023002"/>
    </source>
</evidence>
<dbReference type="OrthoDB" id="10257314at2759"/>
<comment type="caution">
    <text evidence="8">The sequence shown here is derived from an EMBL/GenBank/DDBJ whole genome shotgun (WGS) entry which is preliminary data.</text>
</comment>
<dbReference type="Pfam" id="PF02668">
    <property type="entry name" value="TauD"/>
    <property type="match status" value="1"/>
</dbReference>
<evidence type="ECO:0000256" key="5">
    <source>
        <dbReference type="ARBA" id="ARBA00023004"/>
    </source>
</evidence>
<dbReference type="InterPro" id="IPR051323">
    <property type="entry name" value="AtsK-like"/>
</dbReference>
<dbReference type="EMBL" id="MCGT01000039">
    <property type="protein sequence ID" value="ORX46130.1"/>
    <property type="molecule type" value="Genomic_DNA"/>
</dbReference>
<evidence type="ECO:0000256" key="1">
    <source>
        <dbReference type="ARBA" id="ARBA00005896"/>
    </source>
</evidence>
<organism evidence="8 9">
    <name type="scientific">Hesseltinella vesiculosa</name>
    <dbReference type="NCBI Taxonomy" id="101127"/>
    <lineage>
        <taxon>Eukaryota</taxon>
        <taxon>Fungi</taxon>
        <taxon>Fungi incertae sedis</taxon>
        <taxon>Mucoromycota</taxon>
        <taxon>Mucoromycotina</taxon>
        <taxon>Mucoromycetes</taxon>
        <taxon>Mucorales</taxon>
        <taxon>Cunninghamellaceae</taxon>
        <taxon>Hesseltinella</taxon>
    </lineage>
</organism>
<keyword evidence="9" id="KW-1185">Reference proteome</keyword>
<evidence type="ECO:0000313" key="8">
    <source>
        <dbReference type="EMBL" id="ORX46130.1"/>
    </source>
</evidence>
<dbReference type="InterPro" id="IPR003819">
    <property type="entry name" value="TauD/TfdA-like"/>
</dbReference>
<dbReference type="Proteomes" id="UP000242146">
    <property type="component" value="Unassembled WGS sequence"/>
</dbReference>
<feature type="compositionally biased region" description="Basic and acidic residues" evidence="6">
    <location>
        <begin position="335"/>
        <end position="347"/>
    </location>
</feature>
<feature type="region of interest" description="Disordered" evidence="6">
    <location>
        <begin position="325"/>
        <end position="347"/>
    </location>
</feature>
<dbReference type="AlphaFoldDB" id="A0A1X2G6A8"/>
<evidence type="ECO:0000256" key="6">
    <source>
        <dbReference type="SAM" id="MobiDB-lite"/>
    </source>
</evidence>
<dbReference type="GO" id="GO:0016706">
    <property type="term" value="F:2-oxoglutarate-dependent dioxygenase activity"/>
    <property type="evidence" value="ECO:0007669"/>
    <property type="project" value="TreeGrafter"/>
</dbReference>
<evidence type="ECO:0000259" key="7">
    <source>
        <dbReference type="Pfam" id="PF02668"/>
    </source>
</evidence>
<dbReference type="Gene3D" id="3.60.130.10">
    <property type="entry name" value="Clavaminate synthase-like"/>
    <property type="match status" value="1"/>
</dbReference>
<dbReference type="PANTHER" id="PTHR30468">
    <property type="entry name" value="ALPHA-KETOGLUTARATE-DEPENDENT SULFONATE DIOXYGENASE"/>
    <property type="match status" value="1"/>
</dbReference>
<dbReference type="GO" id="GO:0046872">
    <property type="term" value="F:metal ion binding"/>
    <property type="evidence" value="ECO:0007669"/>
    <property type="project" value="UniProtKB-KW"/>
</dbReference>
<reference evidence="8 9" key="1">
    <citation type="submission" date="2016-07" db="EMBL/GenBank/DDBJ databases">
        <title>Pervasive Adenine N6-methylation of Active Genes in Fungi.</title>
        <authorList>
            <consortium name="DOE Joint Genome Institute"/>
            <person name="Mondo S.J."/>
            <person name="Dannebaum R.O."/>
            <person name="Kuo R.C."/>
            <person name="Labutti K."/>
            <person name="Haridas S."/>
            <person name="Kuo A."/>
            <person name="Salamov A."/>
            <person name="Ahrendt S.R."/>
            <person name="Lipzen A."/>
            <person name="Sullivan W."/>
            <person name="Andreopoulos W.B."/>
            <person name="Clum A."/>
            <person name="Lindquist E."/>
            <person name="Daum C."/>
            <person name="Ramamoorthy G.K."/>
            <person name="Gryganskyi A."/>
            <person name="Culley D."/>
            <person name="Magnuson J.K."/>
            <person name="James T.Y."/>
            <person name="O'Malley M.A."/>
            <person name="Stajich J.E."/>
            <person name="Spatafora J.W."/>
            <person name="Visel A."/>
            <person name="Grigoriev I.V."/>
        </authorList>
    </citation>
    <scope>NUCLEOTIDE SEQUENCE [LARGE SCALE GENOMIC DNA]</scope>
    <source>
        <strain evidence="8 9">NRRL 3301</strain>
    </source>
</reference>
<gene>
    <name evidence="8" type="ORF">DM01DRAFT_1364502</name>
</gene>
<sequence>MAPNVTVEEEITQKSLDLQKLALTKGNYLVFPEKKYPEIEVFEHENRGKRGDPKKASLFDNASKVFDLTPHIGTEIHGLQLSQLTEQQKDDLALLVAERGVLVFRDQDINVDEGLDFARSFGPLHIHATFGHPPGYPEIHTVYFDTKLVHFLDGWHSDVSYEKQPAGVTLLKMDIVPEVGGDTLWHSGYAAYDRLSKPLQKFLEGLKAVHSGQDQLDEATRFGRTIRRQHVEQAHPIVRVHPVTGWKSLYVQPVFTRRIEGLRKHESDAILKLLYEHINGGYDFTVRVKWETNTVVVWDNTVTSHNAIFDYLDVGTRHGWRATSQAEAPYFDPNGKSKAEADAEAKN</sequence>
<evidence type="ECO:0000256" key="3">
    <source>
        <dbReference type="ARBA" id="ARBA00022964"/>
    </source>
</evidence>
<dbReference type="InterPro" id="IPR042098">
    <property type="entry name" value="TauD-like_sf"/>
</dbReference>
<proteinExistence type="inferred from homology"/>
<evidence type="ECO:0000313" key="9">
    <source>
        <dbReference type="Proteomes" id="UP000242146"/>
    </source>
</evidence>
<dbReference type="GO" id="GO:0005737">
    <property type="term" value="C:cytoplasm"/>
    <property type="evidence" value="ECO:0007669"/>
    <property type="project" value="TreeGrafter"/>
</dbReference>
<protein>
    <submittedName>
        <fullName evidence="8">TauD-domain-containing protein</fullName>
    </submittedName>
</protein>
<keyword evidence="4" id="KW-0560">Oxidoreductase</keyword>
<comment type="similarity">
    <text evidence="1">Belongs to the TfdA dioxygenase family.</text>
</comment>
<dbReference type="SUPFAM" id="SSF51197">
    <property type="entry name" value="Clavaminate synthase-like"/>
    <property type="match status" value="1"/>
</dbReference>
<evidence type="ECO:0000256" key="2">
    <source>
        <dbReference type="ARBA" id="ARBA00022723"/>
    </source>
</evidence>
<dbReference type="PANTHER" id="PTHR30468:SF1">
    <property type="entry name" value="ALPHA-KETOGLUTARATE-DEPENDENT SULFONATE DIOXYGENASE"/>
    <property type="match status" value="1"/>
</dbReference>
<accession>A0A1X2G6A8</accession>
<dbReference type="STRING" id="101127.A0A1X2G6A8"/>
<feature type="domain" description="TauD/TfdA-like" evidence="7">
    <location>
        <begin position="65"/>
        <end position="323"/>
    </location>
</feature>